<name>A0A917H0K0_9BACI</name>
<proteinExistence type="predicted"/>
<organism evidence="3 4">
    <name type="scientific">Virgibacillus oceani</name>
    <dbReference type="NCBI Taxonomy" id="1479511"/>
    <lineage>
        <taxon>Bacteria</taxon>
        <taxon>Bacillati</taxon>
        <taxon>Bacillota</taxon>
        <taxon>Bacilli</taxon>
        <taxon>Bacillales</taxon>
        <taxon>Bacillaceae</taxon>
        <taxon>Virgibacillus</taxon>
    </lineage>
</organism>
<evidence type="ECO:0000256" key="1">
    <source>
        <dbReference type="SAM" id="MobiDB-lite"/>
    </source>
</evidence>
<feature type="compositionally biased region" description="Basic and acidic residues" evidence="1">
    <location>
        <begin position="65"/>
        <end position="107"/>
    </location>
</feature>
<feature type="region of interest" description="Disordered" evidence="1">
    <location>
        <begin position="65"/>
        <end position="123"/>
    </location>
</feature>
<keyword evidence="4" id="KW-1185">Reference proteome</keyword>
<gene>
    <name evidence="3" type="ORF">GCM10011398_03830</name>
</gene>
<sequence>MKQPVRLFSIGVLATSIIVLVFYFFEDSKAKSNDLNTDEMIAAIEADGYRVITESEYISLSVNDKNEKKDNKKTADKEEKTASAEEKEDNASEKEKQDEKSSQENAEKTYTLKIESGMPSSEISSRLAENGIIDNAREFTSYLEDEGYSTKIQLGEFSVSSSMSNFEIAEELTK</sequence>
<reference evidence="3" key="2">
    <citation type="submission" date="2020-09" db="EMBL/GenBank/DDBJ databases">
        <authorList>
            <person name="Sun Q."/>
            <person name="Zhou Y."/>
        </authorList>
    </citation>
    <scope>NUCLEOTIDE SEQUENCE</scope>
    <source>
        <strain evidence="3">CGMCC 1.12754</strain>
    </source>
</reference>
<evidence type="ECO:0000313" key="4">
    <source>
        <dbReference type="Proteomes" id="UP000622860"/>
    </source>
</evidence>
<keyword evidence="2" id="KW-0472">Membrane</keyword>
<dbReference type="Proteomes" id="UP000622860">
    <property type="component" value="Unassembled WGS sequence"/>
</dbReference>
<keyword evidence="2" id="KW-1133">Transmembrane helix</keyword>
<dbReference type="RefSeq" id="WP_188453652.1">
    <property type="nucleotide sequence ID" value="NZ_BMFR01000001.1"/>
</dbReference>
<evidence type="ECO:0000256" key="2">
    <source>
        <dbReference type="SAM" id="Phobius"/>
    </source>
</evidence>
<keyword evidence="2" id="KW-0812">Transmembrane</keyword>
<comment type="caution">
    <text evidence="3">The sequence shown here is derived from an EMBL/GenBank/DDBJ whole genome shotgun (WGS) entry which is preliminary data.</text>
</comment>
<evidence type="ECO:0000313" key="3">
    <source>
        <dbReference type="EMBL" id="GGG63636.1"/>
    </source>
</evidence>
<reference evidence="3" key="1">
    <citation type="journal article" date="2014" name="Int. J. Syst. Evol. Microbiol.">
        <title>Complete genome sequence of Corynebacterium casei LMG S-19264T (=DSM 44701T), isolated from a smear-ripened cheese.</title>
        <authorList>
            <consortium name="US DOE Joint Genome Institute (JGI-PGF)"/>
            <person name="Walter F."/>
            <person name="Albersmeier A."/>
            <person name="Kalinowski J."/>
            <person name="Ruckert C."/>
        </authorList>
    </citation>
    <scope>NUCLEOTIDE SEQUENCE</scope>
    <source>
        <strain evidence="3">CGMCC 1.12754</strain>
    </source>
</reference>
<dbReference type="EMBL" id="BMFR01000001">
    <property type="protein sequence ID" value="GGG63636.1"/>
    <property type="molecule type" value="Genomic_DNA"/>
</dbReference>
<dbReference type="AlphaFoldDB" id="A0A917H0K0"/>
<protein>
    <recommendedName>
        <fullName evidence="5">Aminodeoxychorismate lyase</fullName>
    </recommendedName>
</protein>
<dbReference type="Gene3D" id="3.30.1490.480">
    <property type="entry name" value="Endolytic murein transglycosylase"/>
    <property type="match status" value="1"/>
</dbReference>
<accession>A0A917H0K0</accession>
<feature type="transmembrane region" description="Helical" evidence="2">
    <location>
        <begin position="7"/>
        <end position="25"/>
    </location>
</feature>
<evidence type="ECO:0008006" key="5">
    <source>
        <dbReference type="Google" id="ProtNLM"/>
    </source>
</evidence>